<comment type="caution">
    <text evidence="1">The sequence shown here is derived from an EMBL/GenBank/DDBJ whole genome shotgun (WGS) entry which is preliminary data.</text>
</comment>
<dbReference type="AlphaFoldDB" id="W2CB03"/>
<evidence type="ECO:0000313" key="2">
    <source>
        <dbReference type="Proteomes" id="UP000018872"/>
    </source>
</evidence>
<dbReference type="EMBL" id="AYYC01000734">
    <property type="protein sequence ID" value="ETK03612.1"/>
    <property type="molecule type" value="Genomic_DNA"/>
</dbReference>
<accession>W2CB03</accession>
<name>W2CB03_9BACT</name>
<dbReference type="Proteomes" id="UP000018872">
    <property type="component" value="Unassembled WGS sequence"/>
</dbReference>
<organism evidence="1 2">
    <name type="scientific">Tannerella sp. oral taxon BU063 isolate Cell 5</name>
    <dbReference type="NCBI Taxonomy" id="1410950"/>
    <lineage>
        <taxon>Bacteria</taxon>
        <taxon>Pseudomonadati</taxon>
        <taxon>Bacteroidota</taxon>
        <taxon>Bacteroidia</taxon>
        <taxon>Bacteroidales</taxon>
        <taxon>Tannerellaceae</taxon>
        <taxon>Tannerella</taxon>
    </lineage>
</organism>
<gene>
    <name evidence="1" type="ORF">T229_13785</name>
</gene>
<protein>
    <submittedName>
        <fullName evidence="1">Uncharacterized protein</fullName>
    </submittedName>
</protein>
<reference evidence="1 2" key="1">
    <citation type="submission" date="2013-11" db="EMBL/GenBank/DDBJ databases">
        <title>Single cell genomics of uncultured Tannerella BU063 (oral taxon 286).</title>
        <authorList>
            <person name="Beall C.J."/>
            <person name="Campbell A.G."/>
            <person name="Griffen A.L."/>
            <person name="Podar M."/>
            <person name="Leys E.J."/>
        </authorList>
    </citation>
    <scope>NUCLEOTIDE SEQUENCE [LARGE SCALE GENOMIC DNA]</scope>
    <source>
        <strain evidence="1">Cell 5</strain>
    </source>
</reference>
<proteinExistence type="predicted"/>
<evidence type="ECO:0000313" key="1">
    <source>
        <dbReference type="EMBL" id="ETK03612.1"/>
    </source>
</evidence>
<sequence length="39" mass="4283">MRLWMMIAGGKSLYQGSGGVLTKDIELSSAFVDEPPRLK</sequence>